<gene>
    <name evidence="3" type="ORF">UY27_C0029G0006</name>
</gene>
<feature type="region of interest" description="Disordered" evidence="1">
    <location>
        <begin position="594"/>
        <end position="623"/>
    </location>
</feature>
<keyword evidence="2" id="KW-0812">Transmembrane</keyword>
<evidence type="ECO:0000313" key="4">
    <source>
        <dbReference type="Proteomes" id="UP000034661"/>
    </source>
</evidence>
<dbReference type="AlphaFoldDB" id="A0A0G1WX67"/>
<evidence type="ECO:0000256" key="2">
    <source>
        <dbReference type="SAM" id="Phobius"/>
    </source>
</evidence>
<dbReference type="Proteomes" id="UP000034661">
    <property type="component" value="Unassembled WGS sequence"/>
</dbReference>
<comment type="caution">
    <text evidence="3">The sequence shown here is derived from an EMBL/GenBank/DDBJ whole genome shotgun (WGS) entry which is preliminary data.</text>
</comment>
<name>A0A0G1WX67_9BACT</name>
<reference evidence="3 4" key="1">
    <citation type="journal article" date="2015" name="Nature">
        <title>rRNA introns, odd ribosomes, and small enigmatic genomes across a large radiation of phyla.</title>
        <authorList>
            <person name="Brown C.T."/>
            <person name="Hug L.A."/>
            <person name="Thomas B.C."/>
            <person name="Sharon I."/>
            <person name="Castelle C.J."/>
            <person name="Singh A."/>
            <person name="Wilkins M.J."/>
            <person name="Williams K.H."/>
            <person name="Banfield J.F."/>
        </authorList>
    </citation>
    <scope>NUCLEOTIDE SEQUENCE [LARGE SCALE GENOMIC DNA]</scope>
</reference>
<evidence type="ECO:0000313" key="3">
    <source>
        <dbReference type="EMBL" id="KKU94948.1"/>
    </source>
</evidence>
<evidence type="ECO:0000256" key="1">
    <source>
        <dbReference type="SAM" id="MobiDB-lite"/>
    </source>
</evidence>
<sequence length="623" mass="66814">MKKRSLVINTILLFICLGGLILTFMLFNNPDVSLSGLQDEKTIIAAKVAGAQEKTSTLKKVSSGPQTADSQQTLKTISSARKRELLTLMKKSPADVVRIAMTPGERSQLPPEVQSDIEENKTIAGKLDVNIVQDPIDKKPKTEVILITPSGEKYAAHLSGDIELAHTGGKAIMSGTVIDNQMAVVSSSLGQAKEGAFTSPRFSLSDLENTPTIAALNSPRNILAATASIVPSYYQTSEFMLGTVAVGLVMPQCNGQVDKCAETWSAARMDNVYNQVRQGLDWWVAKTGGKVNFIIDQYRQIPTSYEPVNRPMTDQALWISEVTSSLGYPGATLWQQVYAFNNALRQKHKSDWATTIFVVDSNNNSQGAFSNGYFAYAYVPGPFMVMTYDNNGYGINNMAAVAAHETGHLFGALDQYPGAGVACTQTSGYLALQTQNSQQNCLSNVGSIMRGGLPPYTNNLLDQYAAGQLGLRISSNALPDPINTKPKVVIDPLPSPLPSNLVVTGTAEDQPFTAPSGNSITINNITQVQYRLDGGSWQTASTGGDGIFNQVTEKFTFSPWLSSGTHLIEIQATNRVNNLSDLSSLTVTIGGNITPSPSPITTPTPTATPIPTPTITPTPLLPS</sequence>
<dbReference type="EMBL" id="LCPJ01000029">
    <property type="protein sequence ID" value="KKU94948.1"/>
    <property type="molecule type" value="Genomic_DNA"/>
</dbReference>
<feature type="non-terminal residue" evidence="3">
    <location>
        <position position="623"/>
    </location>
</feature>
<organism evidence="3 4">
    <name type="scientific">Candidatus Gottesmanbacteria bacterium GW2011_GWA1_48_13</name>
    <dbReference type="NCBI Taxonomy" id="1618439"/>
    <lineage>
        <taxon>Bacteria</taxon>
        <taxon>Candidatus Gottesmaniibacteriota</taxon>
    </lineage>
</organism>
<dbReference type="PATRIC" id="fig|1618439.3.peg.608"/>
<keyword evidence="2" id="KW-1133">Transmembrane helix</keyword>
<feature type="transmembrane region" description="Helical" evidence="2">
    <location>
        <begin position="7"/>
        <end position="27"/>
    </location>
</feature>
<keyword evidence="2" id="KW-0472">Membrane</keyword>
<dbReference type="SUPFAM" id="SSF55486">
    <property type="entry name" value="Metalloproteases ('zincins'), catalytic domain"/>
    <property type="match status" value="1"/>
</dbReference>
<proteinExistence type="predicted"/>
<accession>A0A0G1WX67</accession>
<protein>
    <submittedName>
        <fullName evidence="3">Uncharacterized protein</fullName>
    </submittedName>
</protein>
<feature type="compositionally biased region" description="Pro residues" evidence="1">
    <location>
        <begin position="596"/>
        <end position="623"/>
    </location>
</feature>